<dbReference type="InterPro" id="IPR002589">
    <property type="entry name" value="Macro_dom"/>
</dbReference>
<dbReference type="PANTHER" id="PTHR11106:SF27">
    <property type="entry name" value="MACRO DOMAIN-CONTAINING PROTEIN"/>
    <property type="match status" value="1"/>
</dbReference>
<dbReference type="EMBL" id="JANVFO010000020">
    <property type="protein sequence ID" value="KAJ3732937.1"/>
    <property type="molecule type" value="Genomic_DNA"/>
</dbReference>
<dbReference type="PANTHER" id="PTHR11106">
    <property type="entry name" value="GANGLIOSIDE INDUCED DIFFERENTIATION ASSOCIATED PROTEIN 2-RELATED"/>
    <property type="match status" value="1"/>
</dbReference>
<sequence length="294" mass="32194">MSDSSDEDIPMNRIVKLSDIRTIADLYKSSVLKAPAIGQAKFKPNNAFLDRVSLFQGDITELQVDSIVNAANKSLLGGGGVDGAIHAAAGRELLKECATLKGCDTGFSKITGAYKLPSKHIIHTVGPVYSASFADIKARQLESCYQTSIDLAVERSLRHIAFPSISTGVYGYPIEDATHIALNVVRKHFESEGQSDFKLDRAIFVVWSDKDKSVYESLIPEYFPPSDEIKLLDAEETEDESDSQAEPVPESQIDEELEEVEKAEGNIANNGAEEVVNPQEEHVLETSEEDTKTT</sequence>
<accession>A0AA38JAI4</accession>
<feature type="domain" description="Macro" evidence="2">
    <location>
        <begin position="39"/>
        <end position="223"/>
    </location>
</feature>
<dbReference type="SUPFAM" id="SSF52949">
    <property type="entry name" value="Macro domain-like"/>
    <property type="match status" value="1"/>
</dbReference>
<feature type="compositionally biased region" description="Basic and acidic residues" evidence="1">
    <location>
        <begin position="279"/>
        <end position="294"/>
    </location>
</feature>
<proteinExistence type="predicted"/>
<dbReference type="PROSITE" id="PS51154">
    <property type="entry name" value="MACRO"/>
    <property type="match status" value="1"/>
</dbReference>
<evidence type="ECO:0000313" key="3">
    <source>
        <dbReference type="EMBL" id="KAJ3732937.1"/>
    </source>
</evidence>
<feature type="region of interest" description="Disordered" evidence="1">
    <location>
        <begin position="233"/>
        <end position="294"/>
    </location>
</feature>
<feature type="compositionally biased region" description="Acidic residues" evidence="1">
    <location>
        <begin position="234"/>
        <end position="243"/>
    </location>
</feature>
<dbReference type="AlphaFoldDB" id="A0AA38JAI4"/>
<reference evidence="3" key="2">
    <citation type="journal article" date="2023" name="Proc. Natl. Acad. Sci. U.S.A.">
        <title>A global phylogenomic analysis of the shiitake genus Lentinula.</title>
        <authorList>
            <person name="Sierra-Patev S."/>
            <person name="Min B."/>
            <person name="Naranjo-Ortiz M."/>
            <person name="Looney B."/>
            <person name="Konkel Z."/>
            <person name="Slot J.C."/>
            <person name="Sakamoto Y."/>
            <person name="Steenwyk J.L."/>
            <person name="Rokas A."/>
            <person name="Carro J."/>
            <person name="Camarero S."/>
            <person name="Ferreira P."/>
            <person name="Molpeceres G."/>
            <person name="Ruiz-Duenas F.J."/>
            <person name="Serrano A."/>
            <person name="Henrissat B."/>
            <person name="Drula E."/>
            <person name="Hughes K.W."/>
            <person name="Mata J.L."/>
            <person name="Ishikawa N.K."/>
            <person name="Vargas-Isla R."/>
            <person name="Ushijima S."/>
            <person name="Smith C.A."/>
            <person name="Donoghue J."/>
            <person name="Ahrendt S."/>
            <person name="Andreopoulos W."/>
            <person name="He G."/>
            <person name="LaButti K."/>
            <person name="Lipzen A."/>
            <person name="Ng V."/>
            <person name="Riley R."/>
            <person name="Sandor L."/>
            <person name="Barry K."/>
            <person name="Martinez A.T."/>
            <person name="Xiao Y."/>
            <person name="Gibbons J.G."/>
            <person name="Terashima K."/>
            <person name="Grigoriev I.V."/>
            <person name="Hibbett D."/>
        </authorList>
    </citation>
    <scope>NUCLEOTIDE SEQUENCE</scope>
    <source>
        <strain evidence="3">ET3784</strain>
    </source>
</reference>
<feature type="compositionally biased region" description="Acidic residues" evidence="1">
    <location>
        <begin position="252"/>
        <end position="261"/>
    </location>
</feature>
<keyword evidence="4" id="KW-1185">Reference proteome</keyword>
<dbReference type="InterPro" id="IPR043472">
    <property type="entry name" value="Macro_dom-like"/>
</dbReference>
<gene>
    <name evidence="3" type="ORF">DFJ43DRAFT_1070330</name>
</gene>
<reference evidence="3" key="1">
    <citation type="submission" date="2022-08" db="EMBL/GenBank/DDBJ databases">
        <authorList>
            <consortium name="DOE Joint Genome Institute"/>
            <person name="Min B."/>
            <person name="Sierra-Patev S."/>
            <person name="Naranjo-Ortiz M."/>
            <person name="Looney B."/>
            <person name="Konkel Z."/>
            <person name="Slot J.C."/>
            <person name="Sakamoto Y."/>
            <person name="Steenwyk J.L."/>
            <person name="Rokas A."/>
            <person name="Carro J."/>
            <person name="Camarero S."/>
            <person name="Ferreira P."/>
            <person name="Molpeceres G."/>
            <person name="Ruiz-duenas F.J."/>
            <person name="Serrano A."/>
            <person name="Henrissat B."/>
            <person name="Drula E."/>
            <person name="Hughes K.W."/>
            <person name="Mata J.L."/>
            <person name="Ishikawa N.K."/>
            <person name="Vargas-Isla R."/>
            <person name="Ushijima S."/>
            <person name="Smith C.A."/>
            <person name="Ahrendt S."/>
            <person name="Andreopoulos W."/>
            <person name="He G."/>
            <person name="LaButti K."/>
            <person name="Lipzen A."/>
            <person name="Ng V."/>
            <person name="Riley R."/>
            <person name="Sandor L."/>
            <person name="Barry K."/>
            <person name="Martinez A.T."/>
            <person name="Xiao Y."/>
            <person name="Gibbons J.G."/>
            <person name="Terashima K."/>
            <person name="Hibbett D.S."/>
            <person name="Grigoriev I.V."/>
        </authorList>
    </citation>
    <scope>NUCLEOTIDE SEQUENCE</scope>
    <source>
        <strain evidence="3">ET3784</strain>
    </source>
</reference>
<evidence type="ECO:0000313" key="4">
    <source>
        <dbReference type="Proteomes" id="UP001176059"/>
    </source>
</evidence>
<protein>
    <recommendedName>
        <fullName evidence="2">Macro domain-containing protein</fullName>
    </recommendedName>
</protein>
<name>A0AA38JAI4_9AGAR</name>
<dbReference type="Pfam" id="PF01661">
    <property type="entry name" value="Macro"/>
    <property type="match status" value="1"/>
</dbReference>
<dbReference type="SMART" id="SM00506">
    <property type="entry name" value="A1pp"/>
    <property type="match status" value="1"/>
</dbReference>
<dbReference type="Gene3D" id="3.40.220.10">
    <property type="entry name" value="Leucine Aminopeptidase, subunit E, domain 1"/>
    <property type="match status" value="1"/>
</dbReference>
<dbReference type="Proteomes" id="UP001176059">
    <property type="component" value="Unassembled WGS sequence"/>
</dbReference>
<organism evidence="3 4">
    <name type="scientific">Lentinula guzmanii</name>
    <dbReference type="NCBI Taxonomy" id="2804957"/>
    <lineage>
        <taxon>Eukaryota</taxon>
        <taxon>Fungi</taxon>
        <taxon>Dikarya</taxon>
        <taxon>Basidiomycota</taxon>
        <taxon>Agaricomycotina</taxon>
        <taxon>Agaricomycetes</taxon>
        <taxon>Agaricomycetidae</taxon>
        <taxon>Agaricales</taxon>
        <taxon>Marasmiineae</taxon>
        <taxon>Omphalotaceae</taxon>
        <taxon>Lentinula</taxon>
    </lineage>
</organism>
<evidence type="ECO:0000256" key="1">
    <source>
        <dbReference type="SAM" id="MobiDB-lite"/>
    </source>
</evidence>
<dbReference type="NCBIfam" id="NF001664">
    <property type="entry name" value="PRK00431.1-6"/>
    <property type="match status" value="1"/>
</dbReference>
<dbReference type="CDD" id="cd02908">
    <property type="entry name" value="Macro_OAADPr_deacetylase"/>
    <property type="match status" value="1"/>
</dbReference>
<comment type="caution">
    <text evidence="3">The sequence shown here is derived from an EMBL/GenBank/DDBJ whole genome shotgun (WGS) entry which is preliminary data.</text>
</comment>
<evidence type="ECO:0000259" key="2">
    <source>
        <dbReference type="PROSITE" id="PS51154"/>
    </source>
</evidence>